<evidence type="ECO:0000313" key="4">
    <source>
        <dbReference type="Proteomes" id="UP000031327"/>
    </source>
</evidence>
<evidence type="ECO:0000313" key="3">
    <source>
        <dbReference type="EMBL" id="KID57951.1"/>
    </source>
</evidence>
<dbReference type="Proteomes" id="UP000031327">
    <property type="component" value="Unassembled WGS sequence"/>
</dbReference>
<dbReference type="PANTHER" id="PTHR12526:SF630">
    <property type="entry name" value="GLYCOSYLTRANSFERASE"/>
    <property type="match status" value="1"/>
</dbReference>
<dbReference type="InterPro" id="IPR001296">
    <property type="entry name" value="Glyco_trans_1"/>
</dbReference>
<dbReference type="GO" id="GO:1901135">
    <property type="term" value="P:carbohydrate derivative metabolic process"/>
    <property type="evidence" value="ECO:0007669"/>
    <property type="project" value="UniProtKB-ARBA"/>
</dbReference>
<dbReference type="PANTHER" id="PTHR12526">
    <property type="entry name" value="GLYCOSYLTRANSFERASE"/>
    <property type="match status" value="1"/>
</dbReference>
<dbReference type="AlphaFoldDB" id="A0A0C1QBF2"/>
<feature type="domain" description="Glycosyltransferase subfamily 4-like N-terminal" evidence="2">
    <location>
        <begin position="16"/>
        <end position="177"/>
    </location>
</feature>
<dbReference type="SUPFAM" id="SSF53756">
    <property type="entry name" value="UDP-Glycosyltransferase/glycogen phosphorylase"/>
    <property type="match status" value="1"/>
</dbReference>
<evidence type="ECO:0000259" key="1">
    <source>
        <dbReference type="Pfam" id="PF00534"/>
    </source>
</evidence>
<dbReference type="Gene3D" id="3.40.50.2000">
    <property type="entry name" value="Glycogen Phosphorylase B"/>
    <property type="match status" value="2"/>
</dbReference>
<dbReference type="InterPro" id="IPR028098">
    <property type="entry name" value="Glyco_trans_4-like_N"/>
</dbReference>
<sequence>MENKSVTLLISSLGGGGAERVCATIASALAQRGWDVTLLTLNAKKMTLASDLDERVKLKNLGVDKARSAIFPLVRYLKQFDVERLVVFSYELTPIAAIARYFMRRPPVLIARNINSITRKLATEKSLWLKSVVLPLVGFFYARVDLIINQCEAMRADLLAYKPSLESNSAFIYNPVNEGIRKQGEAMLSNNVPRENYILCVGRLVEQKSLHHAISAFAQVVKNHPSLRLKIIGTGPLESALKDLAGQLNVIDNVDFEGFKSNVSDYYTKAQLTLLSSAYEGFPNVLLESLALGTPVVSFDCQSGPKEIISSSDAGELVKQDDVEELAAAIQKQLGKKVSRDRVYATVSPFTISNVVHQWESVLNSNLYGRTDA</sequence>
<accession>A0A0C1QBF2</accession>
<feature type="domain" description="Glycosyl transferase family 1" evidence="1">
    <location>
        <begin position="193"/>
        <end position="341"/>
    </location>
</feature>
<name>A0A0C1QBF2_9GAMM</name>
<proteinExistence type="predicted"/>
<dbReference type="GO" id="GO:0016757">
    <property type="term" value="F:glycosyltransferase activity"/>
    <property type="evidence" value="ECO:0007669"/>
    <property type="project" value="InterPro"/>
</dbReference>
<dbReference type="Pfam" id="PF00534">
    <property type="entry name" value="Glycos_transf_1"/>
    <property type="match status" value="1"/>
</dbReference>
<reference evidence="3 4" key="1">
    <citation type="submission" date="2014-12" db="EMBL/GenBank/DDBJ databases">
        <title>Draft Genome Sequence of Pseudoalteromonas luteoviolacea HI1.</title>
        <authorList>
            <person name="Asahina A.Y."/>
            <person name="Hadfield M.G."/>
        </authorList>
    </citation>
    <scope>NUCLEOTIDE SEQUENCE [LARGE SCALE GENOMIC DNA]</scope>
    <source>
        <strain evidence="3 4">HI1</strain>
    </source>
</reference>
<evidence type="ECO:0000259" key="2">
    <source>
        <dbReference type="Pfam" id="PF13439"/>
    </source>
</evidence>
<comment type="caution">
    <text evidence="3">The sequence shown here is derived from an EMBL/GenBank/DDBJ whole genome shotgun (WGS) entry which is preliminary data.</text>
</comment>
<dbReference type="OrthoDB" id="9792269at2"/>
<gene>
    <name evidence="3" type="ORF">JF50_04195</name>
</gene>
<dbReference type="CDD" id="cd03811">
    <property type="entry name" value="GT4_GT28_WabH-like"/>
    <property type="match status" value="1"/>
</dbReference>
<dbReference type="EMBL" id="JWIC01000004">
    <property type="protein sequence ID" value="KID57951.1"/>
    <property type="molecule type" value="Genomic_DNA"/>
</dbReference>
<protein>
    <recommendedName>
        <fullName evidence="5">Glycosyltransferase</fullName>
    </recommendedName>
</protein>
<dbReference type="RefSeq" id="WP_039608248.1">
    <property type="nucleotide sequence ID" value="NZ_JWIC01000004.1"/>
</dbReference>
<dbReference type="Pfam" id="PF13439">
    <property type="entry name" value="Glyco_transf_4"/>
    <property type="match status" value="1"/>
</dbReference>
<organism evidence="3 4">
    <name type="scientific">Pseudoalteromonas luteoviolacea</name>
    <dbReference type="NCBI Taxonomy" id="43657"/>
    <lineage>
        <taxon>Bacteria</taxon>
        <taxon>Pseudomonadati</taxon>
        <taxon>Pseudomonadota</taxon>
        <taxon>Gammaproteobacteria</taxon>
        <taxon>Alteromonadales</taxon>
        <taxon>Pseudoalteromonadaceae</taxon>
        <taxon>Pseudoalteromonas</taxon>
    </lineage>
</organism>
<evidence type="ECO:0008006" key="5">
    <source>
        <dbReference type="Google" id="ProtNLM"/>
    </source>
</evidence>